<feature type="chain" id="PRO_5013245710" evidence="1">
    <location>
        <begin position="20"/>
        <end position="153"/>
    </location>
</feature>
<dbReference type="Proteomes" id="UP000184048">
    <property type="component" value="Unassembled WGS sequence"/>
</dbReference>
<keyword evidence="1" id="KW-0732">Signal</keyword>
<feature type="signal peptide" evidence="1">
    <location>
        <begin position="1"/>
        <end position="19"/>
    </location>
</feature>
<dbReference type="RefSeq" id="WP_072834552.1">
    <property type="nucleotide sequence ID" value="NZ_FQUU01000004.1"/>
</dbReference>
<accession>A0A1M4X4Y0</accession>
<evidence type="ECO:0000313" key="2">
    <source>
        <dbReference type="EMBL" id="SHE88558.1"/>
    </source>
</evidence>
<sequence>MKIIFKLCLFLFVSSNSFAQSESVQKDQGTFIKNENQPDTAQYATLYLYRPKNAVGGLVGYNIKLDDSTICKLKNGRKFSFRLYKEGSMKIWPSTEDKKINITVKYGEEYFVKFAMVSGLVGAHPELNLINSEQGREEFDALQDKKAKADLKE</sequence>
<reference evidence="2 3" key="1">
    <citation type="submission" date="2016-11" db="EMBL/GenBank/DDBJ databases">
        <authorList>
            <person name="Jaros S."/>
            <person name="Januszkiewicz K."/>
            <person name="Wedrychowicz H."/>
        </authorList>
    </citation>
    <scope>NUCLEOTIDE SEQUENCE [LARGE SCALE GENOMIC DNA]</scope>
    <source>
        <strain evidence="2 3">DSM 18119</strain>
    </source>
</reference>
<name>A0A1M4X4Y0_9BACT</name>
<dbReference type="AlphaFoldDB" id="A0A1M4X4Y0"/>
<evidence type="ECO:0000256" key="1">
    <source>
        <dbReference type="SAM" id="SignalP"/>
    </source>
</evidence>
<proteinExistence type="predicted"/>
<dbReference type="OrthoDB" id="5431540at2"/>
<organism evidence="2 3">
    <name type="scientific">Flavisolibacter ginsengisoli DSM 18119</name>
    <dbReference type="NCBI Taxonomy" id="1121884"/>
    <lineage>
        <taxon>Bacteria</taxon>
        <taxon>Pseudomonadati</taxon>
        <taxon>Bacteroidota</taxon>
        <taxon>Chitinophagia</taxon>
        <taxon>Chitinophagales</taxon>
        <taxon>Chitinophagaceae</taxon>
        <taxon>Flavisolibacter</taxon>
    </lineage>
</organism>
<gene>
    <name evidence="2" type="ORF">SAMN02745131_01337</name>
</gene>
<protein>
    <submittedName>
        <fullName evidence="2">Uncharacterized protein</fullName>
    </submittedName>
</protein>
<keyword evidence="3" id="KW-1185">Reference proteome</keyword>
<evidence type="ECO:0000313" key="3">
    <source>
        <dbReference type="Proteomes" id="UP000184048"/>
    </source>
</evidence>
<dbReference type="EMBL" id="FQUU01000004">
    <property type="protein sequence ID" value="SHE88558.1"/>
    <property type="molecule type" value="Genomic_DNA"/>
</dbReference>